<evidence type="ECO:0000313" key="1">
    <source>
        <dbReference type="EMBL" id="KAH6943041.1"/>
    </source>
</evidence>
<organism evidence="1 2">
    <name type="scientific">Hyalomma asiaticum</name>
    <name type="common">Tick</name>
    <dbReference type="NCBI Taxonomy" id="266040"/>
    <lineage>
        <taxon>Eukaryota</taxon>
        <taxon>Metazoa</taxon>
        <taxon>Ecdysozoa</taxon>
        <taxon>Arthropoda</taxon>
        <taxon>Chelicerata</taxon>
        <taxon>Arachnida</taxon>
        <taxon>Acari</taxon>
        <taxon>Parasitiformes</taxon>
        <taxon>Ixodida</taxon>
        <taxon>Ixodoidea</taxon>
        <taxon>Ixodidae</taxon>
        <taxon>Hyalomminae</taxon>
        <taxon>Hyalomma</taxon>
    </lineage>
</organism>
<protein>
    <submittedName>
        <fullName evidence="1">Uncharacterized protein</fullName>
    </submittedName>
</protein>
<sequence length="557" mass="61425">MYSEAPLSVSGDETALSSNYQSGFSQGSNYMDETTQREEQPVFTERDLRDVQDITVIVPEFRTNVAPPSSRQPPRTMTKSTTQSSTQLPLTTTTSTTSTEVTTTQRRTTTTSTPKPSTTPATTVPPTTPTTTPKPTQTTTTPPTTTKETTAPTTPTTITEPTQTTKEPQEKWTKLLCVIGSNLKVPKMLPDDGACHYLFYDSVYKNGPTPFNPKKLDAPLSIFLAGRSNYSSTKLGIAFAYRQRKHLQSELSTKGGAVPAVMKHFLDQDICNFGILDTPTHGLVASSVEQMLESLKLLDKVLKSKKTPQKTCVTAIAAHPSGKELTNVYAEKFSKIFLPDIVIILAHIIQGDNTFKDCHVVPPTMLNRPIRLDDNSSYKTDLNIASDTIRKLTVLGVDTAWALSVTLKGRWTVLKAGERPDFLSKCENDPSAESFGSYAEVCNNTNFVDDIDYKSIALGKLFRSISDGRLLAYDNDTTLIYKLCRVRVHQLAFSFGVAAYDVDYDDFEGVCKSNPFGAFTRLFSLSDVLVYFSGVFDVPAQLEDCLKLGARTLRKTH</sequence>
<comment type="caution">
    <text evidence="1">The sequence shown here is derived from an EMBL/GenBank/DDBJ whole genome shotgun (WGS) entry which is preliminary data.</text>
</comment>
<evidence type="ECO:0000313" key="2">
    <source>
        <dbReference type="Proteomes" id="UP000821845"/>
    </source>
</evidence>
<proteinExistence type="predicted"/>
<reference evidence="1" key="1">
    <citation type="submission" date="2020-05" db="EMBL/GenBank/DDBJ databases">
        <title>Large-scale comparative analyses of tick genomes elucidate their genetic diversity and vector capacities.</title>
        <authorList>
            <person name="Jia N."/>
            <person name="Wang J."/>
            <person name="Shi W."/>
            <person name="Du L."/>
            <person name="Sun Y."/>
            <person name="Zhan W."/>
            <person name="Jiang J."/>
            <person name="Wang Q."/>
            <person name="Zhang B."/>
            <person name="Ji P."/>
            <person name="Sakyi L.B."/>
            <person name="Cui X."/>
            <person name="Yuan T."/>
            <person name="Jiang B."/>
            <person name="Yang W."/>
            <person name="Lam T.T.-Y."/>
            <person name="Chang Q."/>
            <person name="Ding S."/>
            <person name="Wang X."/>
            <person name="Zhu J."/>
            <person name="Ruan X."/>
            <person name="Zhao L."/>
            <person name="Wei J."/>
            <person name="Que T."/>
            <person name="Du C."/>
            <person name="Cheng J."/>
            <person name="Dai P."/>
            <person name="Han X."/>
            <person name="Huang E."/>
            <person name="Gao Y."/>
            <person name="Liu J."/>
            <person name="Shao H."/>
            <person name="Ye R."/>
            <person name="Li L."/>
            <person name="Wei W."/>
            <person name="Wang X."/>
            <person name="Wang C."/>
            <person name="Yang T."/>
            <person name="Huo Q."/>
            <person name="Li W."/>
            <person name="Guo W."/>
            <person name="Chen H."/>
            <person name="Zhou L."/>
            <person name="Ni X."/>
            <person name="Tian J."/>
            <person name="Zhou Y."/>
            <person name="Sheng Y."/>
            <person name="Liu T."/>
            <person name="Pan Y."/>
            <person name="Xia L."/>
            <person name="Li J."/>
            <person name="Zhao F."/>
            <person name="Cao W."/>
        </authorList>
    </citation>
    <scope>NUCLEOTIDE SEQUENCE</scope>
    <source>
        <strain evidence="1">Hyas-2018</strain>
    </source>
</reference>
<keyword evidence="2" id="KW-1185">Reference proteome</keyword>
<gene>
    <name evidence="1" type="ORF">HPB50_014219</name>
</gene>
<accession>A0ACB7TA82</accession>
<dbReference type="Proteomes" id="UP000821845">
    <property type="component" value="Chromosome 10"/>
</dbReference>
<dbReference type="EMBL" id="CM023490">
    <property type="protein sequence ID" value="KAH6943041.1"/>
    <property type="molecule type" value="Genomic_DNA"/>
</dbReference>
<name>A0ACB7TA82_HYAAI</name>